<gene>
    <name evidence="7" type="ORF">HAZT_HAZT003093</name>
</gene>
<dbReference type="OrthoDB" id="7365796at2759"/>
<reference evidence="7" key="2">
    <citation type="journal article" date="2018" name="Environ. Sci. Technol.">
        <title>The Toxicogenome of Hyalella azteca: A Model for Sediment Ecotoxicology and Evolutionary Toxicology.</title>
        <authorList>
            <person name="Poynton H.C."/>
            <person name="Hasenbein S."/>
            <person name="Benoit J.B."/>
            <person name="Sepulveda M.S."/>
            <person name="Poelchau M.F."/>
            <person name="Hughes D.S.T."/>
            <person name="Murali S.C."/>
            <person name="Chen S."/>
            <person name="Glastad K.M."/>
            <person name="Goodisman M.A.D."/>
            <person name="Werren J.H."/>
            <person name="Vineis J.H."/>
            <person name="Bowen J.L."/>
            <person name="Friedrich M."/>
            <person name="Jones J."/>
            <person name="Robertson H.M."/>
            <person name="Feyereisen R."/>
            <person name="Mechler-Hickson A."/>
            <person name="Mathers N."/>
            <person name="Lee C.E."/>
            <person name="Colbourne J.K."/>
            <person name="Biales A."/>
            <person name="Johnston J.S."/>
            <person name="Wellborn G.A."/>
            <person name="Rosendale A.J."/>
            <person name="Cridge A.G."/>
            <person name="Munoz-Torres M.C."/>
            <person name="Bain P.A."/>
            <person name="Manny A.R."/>
            <person name="Major K.M."/>
            <person name="Lambert F.N."/>
            <person name="Vulpe C.D."/>
            <person name="Tuck P."/>
            <person name="Blalock B.J."/>
            <person name="Lin Y.Y."/>
            <person name="Smith M.E."/>
            <person name="Ochoa-Acuna H."/>
            <person name="Chen M.M."/>
            <person name="Childers C.P."/>
            <person name="Qu J."/>
            <person name="Dugan S."/>
            <person name="Lee S.L."/>
            <person name="Chao H."/>
            <person name="Dinh H."/>
            <person name="Han Y."/>
            <person name="Doddapaneni H."/>
            <person name="Worley K.C."/>
            <person name="Muzny D.M."/>
            <person name="Gibbs R.A."/>
            <person name="Richards S."/>
        </authorList>
    </citation>
    <scope>NUCLEOTIDE SEQUENCE</scope>
    <source>
        <strain evidence="7">HAZT.00-mixed</strain>
        <tissue evidence="7">Whole organism</tissue>
    </source>
</reference>
<feature type="domain" description="STAS" evidence="6">
    <location>
        <begin position="602"/>
        <end position="766"/>
    </location>
</feature>
<dbReference type="Proteomes" id="UP000711488">
    <property type="component" value="Unassembled WGS sequence"/>
</dbReference>
<dbReference type="GO" id="GO:0055085">
    <property type="term" value="P:transmembrane transport"/>
    <property type="evidence" value="ECO:0007669"/>
    <property type="project" value="InterPro"/>
</dbReference>
<feature type="transmembrane region" description="Helical" evidence="5">
    <location>
        <begin position="188"/>
        <end position="215"/>
    </location>
</feature>
<dbReference type="Pfam" id="PF01740">
    <property type="entry name" value="STAS"/>
    <property type="match status" value="1"/>
</dbReference>
<dbReference type="NCBIfam" id="TIGR00815">
    <property type="entry name" value="sulP"/>
    <property type="match status" value="1"/>
</dbReference>
<keyword evidence="4 5" id="KW-0472">Membrane</keyword>
<feature type="transmembrane region" description="Helical" evidence="5">
    <location>
        <begin position="344"/>
        <end position="365"/>
    </location>
</feature>
<dbReference type="AlphaFoldDB" id="A0A6A0GVY0"/>
<feature type="transmembrane region" description="Helical" evidence="5">
    <location>
        <begin position="386"/>
        <end position="413"/>
    </location>
</feature>
<accession>A0A6A0GVY0</accession>
<feature type="transmembrane region" description="Helical" evidence="5">
    <location>
        <begin position="485"/>
        <end position="512"/>
    </location>
</feature>
<name>A0A6A0GVY0_HYAAZ</name>
<dbReference type="InterPro" id="IPR036513">
    <property type="entry name" value="STAS_dom_sf"/>
</dbReference>
<evidence type="ECO:0000256" key="4">
    <source>
        <dbReference type="ARBA" id="ARBA00023136"/>
    </source>
</evidence>
<feature type="transmembrane region" description="Helical" evidence="5">
    <location>
        <begin position="305"/>
        <end position="324"/>
    </location>
</feature>
<organism evidence="7">
    <name type="scientific">Hyalella azteca</name>
    <name type="common">Amphipod</name>
    <dbReference type="NCBI Taxonomy" id="294128"/>
    <lineage>
        <taxon>Eukaryota</taxon>
        <taxon>Metazoa</taxon>
        <taxon>Ecdysozoa</taxon>
        <taxon>Arthropoda</taxon>
        <taxon>Crustacea</taxon>
        <taxon>Multicrustacea</taxon>
        <taxon>Malacostraca</taxon>
        <taxon>Eumalacostraca</taxon>
        <taxon>Peracarida</taxon>
        <taxon>Amphipoda</taxon>
        <taxon>Senticaudata</taxon>
        <taxon>Talitrida</taxon>
        <taxon>Talitroidea</taxon>
        <taxon>Hyalellidae</taxon>
        <taxon>Hyalella</taxon>
    </lineage>
</organism>
<evidence type="ECO:0000256" key="5">
    <source>
        <dbReference type="SAM" id="Phobius"/>
    </source>
</evidence>
<reference evidence="7" key="1">
    <citation type="submission" date="2014-08" db="EMBL/GenBank/DDBJ databases">
        <authorList>
            <person name="Murali S."/>
            <person name="Richards S."/>
            <person name="Bandaranaike D."/>
            <person name="Bellair M."/>
            <person name="Blankenburg K."/>
            <person name="Chao H."/>
            <person name="Dinh H."/>
            <person name="Doddapaneni H."/>
            <person name="Dugan-Rocha S."/>
            <person name="Elkadiri S."/>
            <person name="Gnanaolivu R."/>
            <person name="Hughes D."/>
            <person name="Lee S."/>
            <person name="Li M."/>
            <person name="Ming W."/>
            <person name="Munidasa M."/>
            <person name="Muniz J."/>
            <person name="Nguyen L."/>
            <person name="Osuji N."/>
            <person name="Pu L.-L."/>
            <person name="Puazo M."/>
            <person name="Skinner E."/>
            <person name="Qu C."/>
            <person name="Quiroz J."/>
            <person name="Raj R."/>
            <person name="Weissenberger G."/>
            <person name="Xin Y."/>
            <person name="Zou X."/>
            <person name="Han Y."/>
            <person name="Worley K."/>
            <person name="Muzny D."/>
            <person name="Gibbs R."/>
        </authorList>
    </citation>
    <scope>NUCLEOTIDE SEQUENCE</scope>
    <source>
        <strain evidence="7">HAZT.00-mixed</strain>
        <tissue evidence="7">Whole organism</tissue>
    </source>
</reference>
<feature type="transmembrane region" description="Helical" evidence="5">
    <location>
        <begin position="266"/>
        <end position="284"/>
    </location>
</feature>
<keyword evidence="2 5" id="KW-0812">Transmembrane</keyword>
<dbReference type="Pfam" id="PF00916">
    <property type="entry name" value="Sulfate_transp"/>
    <property type="match status" value="1"/>
</dbReference>
<keyword evidence="3 5" id="KW-1133">Transmembrane helix</keyword>
<dbReference type="CDD" id="cd07042">
    <property type="entry name" value="STAS_SulP_like_sulfate_transporter"/>
    <property type="match status" value="1"/>
</dbReference>
<sequence>MRGTDQVSVPITRPALTVSDKRELGGYQTPPDDGVVVRCRRYVRKQLTCSPSDVRDVVSKRIPILGLLPNYDFRSLLIGDAIAGLTVAILQIPLGMGFALLANIPAICGIYMAFFPVLVYAVLASSQHNSMGAFAVITLMTGKVVNEYATFPEGSPGAPGNATAFLASVNATASAAADMPVTYTPVEVATIVCFMVGVWSVVLGMLSLGSVTVFFNDMLVSGFSTGAAVHVMVSQLKDIFGIKVTPFSGPFKIIYTLSDVISKLPSANVATIVISAVSMFILSVNNEQLKPRLAKVTKIPMPIELIVVIIGTAVSYSINVHETYSVNIVGEIPTGLPMPAMPPFSLAAAVAVDSLVIAIIAYAGSFSLAKIFATKHDYEVDANQELYAMGIGNVISSFFSCAPMAAAIARVLIQDAAGGMTQVAGLVSAFVILWVLLFVGPIFEVLPKACLASIIVVALKEMIMKVFDMIAMWKVSKVDSMLWTVTALAVILIDVDLGLLIGVLVAISVLVVRGQHPKITKLGQLPGTDIYADIGQYKKVIWMRVVEDVDDAFVPFTVRNESMRLANELSASRLAVADGLITSHGRHKFLIVQAIDGFLYPASVYATEVDGMVILSVEGPLHFANRDNFKAKLFKGSGINPVALKKERMAEAKKNPDYSDDILKQNDTALVSPLMKQIKYLVLDCQGVDACDAPAAKYLARMHGVYGAVGITLCLASVSEIAKKSTAAMVVSSTDDVMRSLEVTGVLATITAGRLFHSVHDAVTLLGVDIASGSEIDAVSKF</sequence>
<dbReference type="PROSITE" id="PS50801">
    <property type="entry name" value="STAS"/>
    <property type="match status" value="1"/>
</dbReference>
<evidence type="ECO:0000256" key="1">
    <source>
        <dbReference type="ARBA" id="ARBA00004141"/>
    </source>
</evidence>
<feature type="transmembrane region" description="Helical" evidence="5">
    <location>
        <begin position="451"/>
        <end position="473"/>
    </location>
</feature>
<dbReference type="GO" id="GO:0016020">
    <property type="term" value="C:membrane"/>
    <property type="evidence" value="ECO:0007669"/>
    <property type="project" value="UniProtKB-SubCell"/>
</dbReference>
<dbReference type="SUPFAM" id="SSF52091">
    <property type="entry name" value="SpoIIaa-like"/>
    <property type="match status" value="1"/>
</dbReference>
<dbReference type="Gene3D" id="3.30.750.24">
    <property type="entry name" value="STAS domain"/>
    <property type="match status" value="1"/>
</dbReference>
<protein>
    <recommendedName>
        <fullName evidence="6">STAS domain-containing protein</fullName>
    </recommendedName>
</protein>
<dbReference type="InterPro" id="IPR011547">
    <property type="entry name" value="SLC26A/SulP_dom"/>
</dbReference>
<evidence type="ECO:0000256" key="2">
    <source>
        <dbReference type="ARBA" id="ARBA00022692"/>
    </source>
</evidence>
<feature type="transmembrane region" description="Helical" evidence="5">
    <location>
        <begin position="76"/>
        <end position="94"/>
    </location>
</feature>
<proteinExistence type="predicted"/>
<evidence type="ECO:0000259" key="6">
    <source>
        <dbReference type="PROSITE" id="PS50801"/>
    </source>
</evidence>
<dbReference type="PANTHER" id="PTHR11814">
    <property type="entry name" value="SULFATE TRANSPORTER"/>
    <property type="match status" value="1"/>
</dbReference>
<evidence type="ECO:0000313" key="7">
    <source>
        <dbReference type="EMBL" id="KAA0190365.1"/>
    </source>
</evidence>
<comment type="caution">
    <text evidence="7">The sequence shown here is derived from an EMBL/GenBank/DDBJ whole genome shotgun (WGS) entry which is preliminary data.</text>
</comment>
<dbReference type="InterPro" id="IPR002645">
    <property type="entry name" value="STAS_dom"/>
</dbReference>
<evidence type="ECO:0000256" key="3">
    <source>
        <dbReference type="ARBA" id="ARBA00022989"/>
    </source>
</evidence>
<feature type="transmembrane region" description="Helical" evidence="5">
    <location>
        <begin position="419"/>
        <end position="439"/>
    </location>
</feature>
<reference evidence="7" key="3">
    <citation type="submission" date="2019-06" db="EMBL/GenBank/DDBJ databases">
        <authorList>
            <person name="Poynton C."/>
            <person name="Hasenbein S."/>
            <person name="Benoit J.B."/>
            <person name="Sepulveda M.S."/>
            <person name="Poelchau M.F."/>
            <person name="Murali S.C."/>
            <person name="Chen S."/>
            <person name="Glastad K.M."/>
            <person name="Werren J.H."/>
            <person name="Vineis J.H."/>
            <person name="Bowen J.L."/>
            <person name="Friedrich M."/>
            <person name="Jones J."/>
            <person name="Robertson H.M."/>
            <person name="Feyereisen R."/>
            <person name="Mechler-Hickson A."/>
            <person name="Mathers N."/>
            <person name="Lee C.E."/>
            <person name="Colbourne J.K."/>
            <person name="Biales A."/>
            <person name="Johnston J.S."/>
            <person name="Wellborn G.A."/>
            <person name="Rosendale A.J."/>
            <person name="Cridge A.G."/>
            <person name="Munoz-Torres M.C."/>
            <person name="Bain P.A."/>
            <person name="Manny A.R."/>
            <person name="Major K.M."/>
            <person name="Lambert F.N."/>
            <person name="Vulpe C.D."/>
            <person name="Tuck P."/>
            <person name="Blalock B.J."/>
            <person name="Lin Y.-Y."/>
            <person name="Smith M.E."/>
            <person name="Ochoa-Acuna H."/>
            <person name="Chen M.-J.M."/>
            <person name="Childers C.P."/>
            <person name="Qu J."/>
            <person name="Dugan S."/>
            <person name="Lee S.L."/>
            <person name="Chao H."/>
            <person name="Dinh H."/>
            <person name="Han Y."/>
            <person name="Doddapaneni H."/>
            <person name="Worley K.C."/>
            <person name="Muzny D.M."/>
            <person name="Gibbs R.A."/>
            <person name="Richards S."/>
        </authorList>
    </citation>
    <scope>NUCLEOTIDE SEQUENCE</scope>
    <source>
        <strain evidence="7">HAZT.00-mixed</strain>
        <tissue evidence="7">Whole organism</tissue>
    </source>
</reference>
<dbReference type="InterPro" id="IPR001902">
    <property type="entry name" value="SLC26A/SulP_fam"/>
</dbReference>
<dbReference type="EMBL" id="JQDR03012949">
    <property type="protein sequence ID" value="KAA0190365.1"/>
    <property type="molecule type" value="Genomic_DNA"/>
</dbReference>
<comment type="subcellular location">
    <subcellularLocation>
        <location evidence="1">Membrane</location>
        <topology evidence="1">Multi-pass membrane protein</topology>
    </subcellularLocation>
</comment>
<feature type="transmembrane region" description="Helical" evidence="5">
    <location>
        <begin position="100"/>
        <end position="123"/>
    </location>
</feature>